<dbReference type="STRING" id="1618756.UV12_C0001G0040"/>
<dbReference type="InterPro" id="IPR014210">
    <property type="entry name" value="Cyt_o_ubiqinol_oxidase_su4"/>
</dbReference>
<keyword evidence="6" id="KW-0249">Electron transport</keyword>
<dbReference type="PANTHER" id="PTHR36835:SF1">
    <property type="entry name" value="CYTOCHROME BO(3) UBIQUINOL OXIDASE SUBUNIT 4"/>
    <property type="match status" value="1"/>
</dbReference>
<dbReference type="GO" id="GO:0005886">
    <property type="term" value="C:plasma membrane"/>
    <property type="evidence" value="ECO:0007669"/>
    <property type="project" value="UniProtKB-SubCell"/>
</dbReference>
<proteinExistence type="inferred from homology"/>
<keyword evidence="7 10" id="KW-1133">Transmembrane helix</keyword>
<dbReference type="GO" id="GO:0019646">
    <property type="term" value="P:aerobic electron transport chain"/>
    <property type="evidence" value="ECO:0007669"/>
    <property type="project" value="TreeGrafter"/>
</dbReference>
<evidence type="ECO:0000313" key="11">
    <source>
        <dbReference type="EMBL" id="KKS48345.1"/>
    </source>
</evidence>
<comment type="similarity">
    <text evidence="2">Belongs to the cytochrome c oxidase bacterial subunit 4 family.</text>
</comment>
<dbReference type="GO" id="GO:0015990">
    <property type="term" value="P:electron transport coupled proton transport"/>
    <property type="evidence" value="ECO:0007669"/>
    <property type="project" value="InterPro"/>
</dbReference>
<dbReference type="InterPro" id="IPR050968">
    <property type="entry name" value="Cytochrome_c_oxidase_bac_sub4"/>
</dbReference>
<dbReference type="AlphaFoldDB" id="A0A0G0ZHY2"/>
<keyword evidence="3" id="KW-0813">Transport</keyword>
<reference evidence="11 12" key="1">
    <citation type="journal article" date="2015" name="Nature">
        <title>rRNA introns, odd ribosomes, and small enigmatic genomes across a large radiation of phyla.</title>
        <authorList>
            <person name="Brown C.T."/>
            <person name="Hug L.A."/>
            <person name="Thomas B.C."/>
            <person name="Sharon I."/>
            <person name="Castelle C.J."/>
            <person name="Singh A."/>
            <person name="Wilkins M.J."/>
            <person name="Williams K.H."/>
            <person name="Banfield J.F."/>
        </authorList>
    </citation>
    <scope>NUCLEOTIDE SEQUENCE [LARGE SCALE GENOMIC DNA]</scope>
</reference>
<dbReference type="GO" id="GO:0009319">
    <property type="term" value="C:cytochrome o ubiquinol oxidase complex"/>
    <property type="evidence" value="ECO:0007669"/>
    <property type="project" value="TreeGrafter"/>
</dbReference>
<dbReference type="GO" id="GO:0015078">
    <property type="term" value="F:proton transmembrane transporter activity"/>
    <property type="evidence" value="ECO:0007669"/>
    <property type="project" value="TreeGrafter"/>
</dbReference>
<dbReference type="Proteomes" id="UP000034704">
    <property type="component" value="Unassembled WGS sequence"/>
</dbReference>
<feature type="transmembrane region" description="Helical" evidence="10">
    <location>
        <begin position="21"/>
        <end position="39"/>
    </location>
</feature>
<keyword evidence="9 10" id="KW-0472">Membrane</keyword>
<sequence length="127" mass="14949">MTNNFEVIDERYEASHHAFKSYAIGFVLSLLFTIVPYFLVIKRLFGDQSLILAVVFFAVAQFFVQVVFFLHLHKKSRPRWNMIVFIFTILIVAILVVGSLWVMRNLDYNMTKVFDLNTNEGYMLEKK</sequence>
<comment type="caution">
    <text evidence="11">The sequence shown here is derived from an EMBL/GenBank/DDBJ whole genome shotgun (WGS) entry which is preliminary data.</text>
</comment>
<evidence type="ECO:0000256" key="3">
    <source>
        <dbReference type="ARBA" id="ARBA00022448"/>
    </source>
</evidence>
<keyword evidence="8" id="KW-0560">Oxidoreductase</keyword>
<evidence type="ECO:0000256" key="10">
    <source>
        <dbReference type="SAM" id="Phobius"/>
    </source>
</evidence>
<gene>
    <name evidence="11" type="ORF">UV12_C0001G0040</name>
</gene>
<organism evidence="11 12">
    <name type="scientific">Candidatus Nomurabacteria bacterium GW2011_GWC2_42_20</name>
    <dbReference type="NCBI Taxonomy" id="1618756"/>
    <lineage>
        <taxon>Bacteria</taxon>
        <taxon>Candidatus Nomuraibacteriota</taxon>
    </lineage>
</organism>
<evidence type="ECO:0000256" key="6">
    <source>
        <dbReference type="ARBA" id="ARBA00022982"/>
    </source>
</evidence>
<protein>
    <submittedName>
        <fullName evidence="11">Cytochrome o ubiquinol oxidase subunit IV</fullName>
    </submittedName>
</protein>
<comment type="subcellular location">
    <subcellularLocation>
        <location evidence="1">Cell membrane</location>
        <topology evidence="1">Multi-pass membrane protein</topology>
    </subcellularLocation>
</comment>
<feature type="transmembrane region" description="Helical" evidence="10">
    <location>
        <begin position="51"/>
        <end position="70"/>
    </location>
</feature>
<evidence type="ECO:0000256" key="1">
    <source>
        <dbReference type="ARBA" id="ARBA00004651"/>
    </source>
</evidence>
<evidence type="ECO:0000256" key="9">
    <source>
        <dbReference type="ARBA" id="ARBA00023136"/>
    </source>
</evidence>
<name>A0A0G0ZHY2_9BACT</name>
<dbReference type="InterPro" id="IPR005171">
    <property type="entry name" value="Cyt_c_oxidase_su4_prok"/>
</dbReference>
<dbReference type="PANTHER" id="PTHR36835">
    <property type="entry name" value="CYTOCHROME BO(3) UBIQUINOL OXIDASE SUBUNIT 4"/>
    <property type="match status" value="1"/>
</dbReference>
<keyword evidence="5 10" id="KW-0812">Transmembrane</keyword>
<evidence type="ECO:0000256" key="5">
    <source>
        <dbReference type="ARBA" id="ARBA00022692"/>
    </source>
</evidence>
<feature type="transmembrane region" description="Helical" evidence="10">
    <location>
        <begin position="82"/>
        <end position="103"/>
    </location>
</feature>
<dbReference type="EMBL" id="LCDG01000001">
    <property type="protein sequence ID" value="KKS48345.1"/>
    <property type="molecule type" value="Genomic_DNA"/>
</dbReference>
<dbReference type="NCBIfam" id="TIGR02847">
    <property type="entry name" value="CyoD"/>
    <property type="match status" value="1"/>
</dbReference>
<evidence type="ECO:0000256" key="2">
    <source>
        <dbReference type="ARBA" id="ARBA00008079"/>
    </source>
</evidence>
<keyword evidence="4" id="KW-1003">Cell membrane</keyword>
<evidence type="ECO:0000256" key="8">
    <source>
        <dbReference type="ARBA" id="ARBA00023002"/>
    </source>
</evidence>
<dbReference type="GO" id="GO:0009486">
    <property type="term" value="F:cytochrome bo3 ubiquinol oxidase activity"/>
    <property type="evidence" value="ECO:0007669"/>
    <property type="project" value="InterPro"/>
</dbReference>
<dbReference type="Pfam" id="PF03626">
    <property type="entry name" value="COX4_pro"/>
    <property type="match status" value="1"/>
</dbReference>
<evidence type="ECO:0000256" key="7">
    <source>
        <dbReference type="ARBA" id="ARBA00022989"/>
    </source>
</evidence>
<evidence type="ECO:0000256" key="4">
    <source>
        <dbReference type="ARBA" id="ARBA00022475"/>
    </source>
</evidence>
<evidence type="ECO:0000313" key="12">
    <source>
        <dbReference type="Proteomes" id="UP000034704"/>
    </source>
</evidence>
<accession>A0A0G0ZHY2</accession>